<keyword evidence="6" id="KW-1185">Reference proteome</keyword>
<dbReference type="PANTHER" id="PTHR30473:SF2">
    <property type="entry name" value="PIN DOMAIN-CONTAINING PROTEIN"/>
    <property type="match status" value="1"/>
</dbReference>
<dbReference type="Gene3D" id="3.40.50.300">
    <property type="entry name" value="P-loop containing nucleotide triphosphate hydrolases"/>
    <property type="match status" value="1"/>
</dbReference>
<comment type="similarity">
    <text evidence="3">In the N-terminal section; belongs to the PINc/VapC protein family.</text>
</comment>
<proteinExistence type="inferred from homology"/>
<accession>A0A420VDS6</accession>
<dbReference type="Pfam" id="PF13638">
    <property type="entry name" value="PIN_4"/>
    <property type="match status" value="1"/>
</dbReference>
<evidence type="ECO:0000256" key="1">
    <source>
        <dbReference type="ARBA" id="ARBA00022741"/>
    </source>
</evidence>
<organism evidence="5 6">
    <name type="scientific">Caldibacillus debilis GB1</name>
    <dbReference type="NCBI Taxonomy" id="1339248"/>
    <lineage>
        <taxon>Bacteria</taxon>
        <taxon>Bacillati</taxon>
        <taxon>Bacillota</taxon>
        <taxon>Bacilli</taxon>
        <taxon>Bacillales</taxon>
        <taxon>Bacillaceae</taxon>
        <taxon>Caldibacillus</taxon>
    </lineage>
</organism>
<sequence length="416" mass="47625">MKYVVDTSSLMHHLSKIPFAESIVPTLVLRELDKHKNSSDPERAFLAQVAIKAIREHHKEIEFDFNQYPRFVYLSEKEYDIDYHDNRLLESLFHHRKAGRNVGLITSDFGLEVQARAFGFPVLNPSENEKEPYQGTITIPADDHRISYFFKMLSNPVHENVFDCLVGEYILIMKEPDIRRTNSDDEEEVAGAWKWTGTHYKRISMNQVFSSSNFPEVKPKNFRQAAAMDSLKSNPLTILTGKAGTGKTYLATAYILQQIEHFDRPVYLITNNVPMRGSRTFGLKKGKILEKILQSNLGNILKSKIGLKHTESLITNQKIQLVPLEDIRGTSFNGIVYITEAQNYTIDMVKVLLERMEEEGQIIFDGDQRQIDLSYAQGSNNGIQRMLDIYKGSGYMGHVELRGNQRSVLSKLAEKM</sequence>
<name>A0A420VDS6_9BACI</name>
<dbReference type="Pfam" id="PF02562">
    <property type="entry name" value="PhoH"/>
    <property type="match status" value="1"/>
</dbReference>
<evidence type="ECO:0000256" key="2">
    <source>
        <dbReference type="ARBA" id="ARBA00022840"/>
    </source>
</evidence>
<dbReference type="InterPro" id="IPR027417">
    <property type="entry name" value="P-loop_NTPase"/>
</dbReference>
<dbReference type="Gene3D" id="3.40.50.1010">
    <property type="entry name" value="5'-nuclease"/>
    <property type="match status" value="1"/>
</dbReference>
<dbReference type="InterPro" id="IPR051451">
    <property type="entry name" value="PhoH2-like"/>
</dbReference>
<evidence type="ECO:0000313" key="6">
    <source>
        <dbReference type="Proteomes" id="UP000286235"/>
    </source>
</evidence>
<comment type="caution">
    <text evidence="5">The sequence shown here is derived from an EMBL/GenBank/DDBJ whole genome shotgun (WGS) entry which is preliminary data.</text>
</comment>
<dbReference type="GO" id="GO:0005524">
    <property type="term" value="F:ATP binding"/>
    <property type="evidence" value="ECO:0007669"/>
    <property type="project" value="UniProtKB-KW"/>
</dbReference>
<reference evidence="5 6" key="1">
    <citation type="submission" date="2013-12" db="EMBL/GenBank/DDBJ databases">
        <title>Genome and proteome characterization of Caldibacillus debilis GB1 derived from a cellulolytic aero-tolerant co-culture.</title>
        <authorList>
            <person name="Wushke S.T."/>
            <person name="Zhang X."/>
            <person name="Fristensky B."/>
            <person name="Wilkins J.A."/>
            <person name="Levin D.B."/>
            <person name="Sparling R."/>
        </authorList>
    </citation>
    <scope>NUCLEOTIDE SEQUENCE [LARGE SCALE GENOMIC DNA]</scope>
    <source>
        <strain evidence="5 6">GB1</strain>
    </source>
</reference>
<dbReference type="Proteomes" id="UP000286235">
    <property type="component" value="Unassembled WGS sequence"/>
</dbReference>
<keyword evidence="2" id="KW-0067">ATP-binding</keyword>
<dbReference type="SUPFAM" id="SSF88723">
    <property type="entry name" value="PIN domain-like"/>
    <property type="match status" value="1"/>
</dbReference>
<evidence type="ECO:0000313" key="5">
    <source>
        <dbReference type="EMBL" id="RKO61706.1"/>
    </source>
</evidence>
<dbReference type="PANTHER" id="PTHR30473">
    <property type="entry name" value="PROTEIN PHOH"/>
    <property type="match status" value="1"/>
</dbReference>
<feature type="domain" description="PIN" evidence="4">
    <location>
        <begin position="1"/>
        <end position="113"/>
    </location>
</feature>
<protein>
    <submittedName>
        <fullName evidence="5">Putative ATPase</fullName>
    </submittedName>
</protein>
<dbReference type="InterPro" id="IPR003714">
    <property type="entry name" value="PhoH"/>
</dbReference>
<dbReference type="RefSeq" id="WP_120669047.1">
    <property type="nucleotide sequence ID" value="NZ_AZRV01000035.1"/>
</dbReference>
<dbReference type="AlphaFoldDB" id="A0A420VDS6"/>
<keyword evidence="1" id="KW-0547">Nucleotide-binding</keyword>
<dbReference type="SUPFAM" id="SSF52540">
    <property type="entry name" value="P-loop containing nucleoside triphosphate hydrolases"/>
    <property type="match status" value="1"/>
</dbReference>
<dbReference type="GO" id="GO:0005829">
    <property type="term" value="C:cytosol"/>
    <property type="evidence" value="ECO:0007669"/>
    <property type="project" value="TreeGrafter"/>
</dbReference>
<dbReference type="SMART" id="SM00670">
    <property type="entry name" value="PINc"/>
    <property type="match status" value="1"/>
</dbReference>
<dbReference type="EMBL" id="AZRV01000035">
    <property type="protein sequence ID" value="RKO61706.1"/>
    <property type="molecule type" value="Genomic_DNA"/>
</dbReference>
<gene>
    <name evidence="5" type="ORF">Cdeb_01177</name>
</gene>
<evidence type="ECO:0000256" key="3">
    <source>
        <dbReference type="ARBA" id="ARBA00046345"/>
    </source>
</evidence>
<dbReference type="InterPro" id="IPR029060">
    <property type="entry name" value="PIN-like_dom_sf"/>
</dbReference>
<dbReference type="InterPro" id="IPR002716">
    <property type="entry name" value="PIN_dom"/>
</dbReference>
<evidence type="ECO:0000259" key="4">
    <source>
        <dbReference type="SMART" id="SM00670"/>
    </source>
</evidence>